<dbReference type="PANTHER" id="PTHR39441:SF1">
    <property type="entry name" value="DUF2252 DOMAIN-CONTAINING PROTEIN"/>
    <property type="match status" value="1"/>
</dbReference>
<dbReference type="PANTHER" id="PTHR39441">
    <property type="entry name" value="DUF2252 DOMAIN-CONTAINING PROTEIN"/>
    <property type="match status" value="1"/>
</dbReference>
<dbReference type="EMBL" id="FNNO01000020">
    <property type="protein sequence ID" value="SDX57168.1"/>
    <property type="molecule type" value="Genomic_DNA"/>
</dbReference>
<dbReference type="RefSeq" id="WP_257575059.1">
    <property type="nucleotide sequence ID" value="NZ_FNNO01000020.1"/>
</dbReference>
<accession>A0A8X8IK59</accession>
<proteinExistence type="predicted"/>
<dbReference type="Proteomes" id="UP000198711">
    <property type="component" value="Unassembled WGS sequence"/>
</dbReference>
<evidence type="ECO:0000313" key="2">
    <source>
        <dbReference type="Proteomes" id="UP000198711"/>
    </source>
</evidence>
<dbReference type="Pfam" id="PF10009">
    <property type="entry name" value="DUF2252"/>
    <property type="match status" value="1"/>
</dbReference>
<evidence type="ECO:0000313" key="1">
    <source>
        <dbReference type="EMBL" id="SDX57168.1"/>
    </source>
</evidence>
<comment type="caution">
    <text evidence="1">The sequence shown here is derived from an EMBL/GenBank/DDBJ whole genome shotgun (WGS) entry which is preliminary data.</text>
</comment>
<sequence>MSQDLLSRIKKFNAPRQQQVLPLKYAAMAGSPFRFFRGTCHLYYEDLMKKYPFGPSPKTWICGDLHTENFGCYKGSNRLVYFDMNDFDEAIIAPVLYEISRLAVAVILSGVESGYSKKESEALMELLLKEYQQALIYNKAVVVEEETARGLIKKTIKGVVNRKEKNLLRERTDNKKKNAKFLVTPNLLKLAEKEKKELIPAFQAWFSKYHVKYKQYKVSDACYRIAGTGSIGVKRYCLLMENQSNPKKKMILDMKQVVPSEVLAHGHLPQPKWKNPAHRVIDVQQMMEHVTPYLLSSFEYKKDWYVVKEIQPTTDKVAIAPSRKKSKALDEYITDLAVITASAQLRSSGRQGSATADALKAFAAEGKWIAAAKKWAILYASQVNHDFTIFQQAYKKGFFKTSK</sequence>
<dbReference type="InterPro" id="IPR018721">
    <property type="entry name" value="DUF2252"/>
</dbReference>
<organism evidence="1 2">
    <name type="scientific">Hydrobacter penzbergensis</name>
    <dbReference type="NCBI Taxonomy" id="1235997"/>
    <lineage>
        <taxon>Bacteria</taxon>
        <taxon>Pseudomonadati</taxon>
        <taxon>Bacteroidota</taxon>
        <taxon>Chitinophagia</taxon>
        <taxon>Chitinophagales</taxon>
        <taxon>Chitinophagaceae</taxon>
        <taxon>Hydrobacter</taxon>
    </lineage>
</organism>
<gene>
    <name evidence="1" type="ORF">SAMN05444410_12029</name>
</gene>
<reference evidence="1 2" key="1">
    <citation type="submission" date="2016-10" db="EMBL/GenBank/DDBJ databases">
        <authorList>
            <person name="Varghese N."/>
            <person name="Submissions S."/>
        </authorList>
    </citation>
    <scope>NUCLEOTIDE SEQUENCE [LARGE SCALE GENOMIC DNA]</scope>
    <source>
        <strain evidence="1 2">DSM 25353</strain>
    </source>
</reference>
<protein>
    <submittedName>
        <fullName evidence="1">Uncharacterized conserved protein, DUF2252 family</fullName>
    </submittedName>
</protein>
<name>A0A8X8IK59_9BACT</name>
<dbReference type="AlphaFoldDB" id="A0A8X8IK59"/>
<keyword evidence="2" id="KW-1185">Reference proteome</keyword>